<evidence type="ECO:0000256" key="2">
    <source>
        <dbReference type="ARBA" id="ARBA00022741"/>
    </source>
</evidence>
<dbReference type="Pfam" id="PF00004">
    <property type="entry name" value="AAA"/>
    <property type="match status" value="2"/>
</dbReference>
<accession>A0A8C5FJB2</accession>
<name>A0A8C5FJB2_GADMO</name>
<dbReference type="GeneTree" id="ENSGT00550000074694"/>
<dbReference type="InterPro" id="IPR001487">
    <property type="entry name" value="Bromodomain"/>
</dbReference>
<feature type="region of interest" description="Disordered" evidence="6">
    <location>
        <begin position="1075"/>
        <end position="1136"/>
    </location>
</feature>
<organism evidence="8 9">
    <name type="scientific">Gadus morhua</name>
    <name type="common">Atlantic cod</name>
    <dbReference type="NCBI Taxonomy" id="8049"/>
    <lineage>
        <taxon>Eukaryota</taxon>
        <taxon>Metazoa</taxon>
        <taxon>Chordata</taxon>
        <taxon>Craniata</taxon>
        <taxon>Vertebrata</taxon>
        <taxon>Euteleostomi</taxon>
        <taxon>Actinopterygii</taxon>
        <taxon>Neopterygii</taxon>
        <taxon>Teleostei</taxon>
        <taxon>Neoteleostei</taxon>
        <taxon>Acanthomorphata</taxon>
        <taxon>Zeiogadaria</taxon>
        <taxon>Gadariae</taxon>
        <taxon>Gadiformes</taxon>
        <taxon>Gadoidei</taxon>
        <taxon>Gadidae</taxon>
        <taxon>Gadus</taxon>
    </lineage>
</organism>
<reference evidence="8" key="1">
    <citation type="submission" date="2025-08" db="UniProtKB">
        <authorList>
            <consortium name="Ensembl"/>
        </authorList>
    </citation>
    <scope>IDENTIFICATION</scope>
</reference>
<dbReference type="GO" id="GO:0016887">
    <property type="term" value="F:ATP hydrolysis activity"/>
    <property type="evidence" value="ECO:0007669"/>
    <property type="project" value="InterPro"/>
</dbReference>
<protein>
    <submittedName>
        <fullName evidence="8">ATPase family AAA domain containing 2B</fullName>
    </submittedName>
</protein>
<evidence type="ECO:0000256" key="4">
    <source>
        <dbReference type="ARBA" id="ARBA00023117"/>
    </source>
</evidence>
<dbReference type="PROSITE" id="PS00674">
    <property type="entry name" value="AAA"/>
    <property type="match status" value="1"/>
</dbReference>
<evidence type="ECO:0000313" key="9">
    <source>
        <dbReference type="Proteomes" id="UP000694546"/>
    </source>
</evidence>
<dbReference type="Ensembl" id="ENSGMOT00000032765.1">
    <property type="protein sequence ID" value="ENSGMOP00000040736.1"/>
    <property type="gene ID" value="ENSGMOG00000010535.2"/>
</dbReference>
<dbReference type="Pfam" id="PF17862">
    <property type="entry name" value="AAA_lid_3"/>
    <property type="match status" value="1"/>
</dbReference>
<dbReference type="GO" id="GO:0005524">
    <property type="term" value="F:ATP binding"/>
    <property type="evidence" value="ECO:0007669"/>
    <property type="project" value="UniProtKB-KW"/>
</dbReference>
<sequence length="1321" mass="146940">MGLLPVSDVSSPSSPRMTPPSKRTRRQIPSTPCSSDTSPSPQTKGQRVNWEIPTYRTRSAIQLSSRGDDHSRMNGHVGLKRVSCRVKKSQFEHLNQSLLFDQLVNSTAEAVLQEMDNISSIRQNREVERLRMWTGDTEEENMDMYSRVKRRKSLRRNTFNIPPHHKVLSKKKQQEDDDDDDEEEEGTEESHGEEGEEAEDDDDEDDEEDEAEEAGEANGRPYNLRQRKAMQRYEAPPIEPVNRKQSNPSLFDTHRSPARRSHIRVKKHAIHSSDTSSSSDEERFERRKSKSMTRARNRCLPMNLGTEELSGGVLADVDPMNLASSVRFDSVGGLSKQIQALKEMVVFPLLYPEVFEKFKIQPPRGCLFYGPPGTWKTLVARALANDCSHGDKKLSFFMRKGADLPQQVGSASRNGSCALLFDQAYLMRPSIIFFDEIDGLAPVRSSRQDQIHSSIVSTLLALMDGLDSRGEIVVIGATNRLDSIDPALRRPGRFDREFLFSLPDKKARKHILEIQTRDWNPSLAELFVDELAEKCVGYCGADLKALCTEAALMALRRRYPQIYSSSVKLQLDVSSITLGAADFSKALQTIVPSSHRALAPSGRALDPALRPLLDHSLSLVLKSLLRVFPHAATQQTDGDNANGKDVSLGGCGRAWEPVVTAAATTTTTLVPPFLHLSTSVLQQPTAYRPRLLLAGPPGSGQSSHLAPALLHHLDKLPVHRLDLPTLYSVSVKTPEESCAQVFREARRSVPSVVFMPHISEWWEAVSETVKSTFLTLLHDVPSFSPILILATIESPYSQLSEEVKCLFQRAFGEVVTLSPPGEEERKNFFSDLLLVQAVRPPPQPRRGAEVLPVAEAPGPRALSAEEQRRLAEQEENTQRELRLFLRDVTKRLATDKRFSIFSKPVDIDEVSDYLDVIRQPMDLSTIMTKIDTHRYLTTKEFLLDVDLICSNALEYNPDKDPGDKVIRHRASSLKDSAHAIFASELDPEFDRMCEDIKEARKKRDFQTPAQPTAAPGAAVATRKHSTVGDERAGSSTQGEAADKQCASNHLKRKVRRRPFWGRGIIRKKKIYKKGIEEEEEEPEGDTTGPCDSCLTLDEESSCDTMPPQPNGHHAPSLGPSTEEESSNEPPVAPPTLLPAIEPLVALPALLPAGERPILECVNGDESMDSLDSSSPTKSCGEGDTNAQDVAEGSAKPGREEQGVAAEAGETQVLCSFPCNTTYALLCDVRVCTHVSSMLCDSKFVNALMCVINPPQALLGALVRKSDGYSVDQLERLYSLLSQCIYQRRRDYDKTRQLEVSPFQSNLVSLIKYTSARFAFHS</sequence>
<dbReference type="CDD" id="cd05528">
    <property type="entry name" value="Bromo_AAA"/>
    <property type="match status" value="1"/>
</dbReference>
<dbReference type="InterPro" id="IPR003960">
    <property type="entry name" value="ATPase_AAA_CS"/>
</dbReference>
<evidence type="ECO:0000256" key="3">
    <source>
        <dbReference type="ARBA" id="ARBA00022840"/>
    </source>
</evidence>
<dbReference type="PROSITE" id="PS50014">
    <property type="entry name" value="BROMODOMAIN_2"/>
    <property type="match status" value="1"/>
</dbReference>
<feature type="region of interest" description="Disordered" evidence="6">
    <location>
        <begin position="144"/>
        <end position="296"/>
    </location>
</feature>
<dbReference type="InterPro" id="IPR003593">
    <property type="entry name" value="AAA+_ATPase"/>
</dbReference>
<evidence type="ECO:0000313" key="8">
    <source>
        <dbReference type="Ensembl" id="ENSGMOP00000040736.1"/>
    </source>
</evidence>
<dbReference type="SMART" id="SM00297">
    <property type="entry name" value="BROMO"/>
    <property type="match status" value="1"/>
</dbReference>
<dbReference type="InterPro" id="IPR041569">
    <property type="entry name" value="AAA_lid_3"/>
</dbReference>
<dbReference type="PROSITE" id="PS00633">
    <property type="entry name" value="BROMODOMAIN_1"/>
    <property type="match status" value="1"/>
</dbReference>
<feature type="region of interest" description="Disordered" evidence="6">
    <location>
        <begin position="1"/>
        <end position="48"/>
    </location>
</feature>
<dbReference type="GO" id="GO:0003682">
    <property type="term" value="F:chromatin binding"/>
    <property type="evidence" value="ECO:0007669"/>
    <property type="project" value="TreeGrafter"/>
</dbReference>
<dbReference type="GO" id="GO:0006337">
    <property type="term" value="P:nucleosome disassembly"/>
    <property type="evidence" value="ECO:0007669"/>
    <property type="project" value="TreeGrafter"/>
</dbReference>
<feature type="domain" description="Bromo" evidence="7">
    <location>
        <begin position="893"/>
        <end position="956"/>
    </location>
</feature>
<proteinExistence type="inferred from homology"/>
<dbReference type="GO" id="GO:0005654">
    <property type="term" value="C:nucleoplasm"/>
    <property type="evidence" value="ECO:0007669"/>
    <property type="project" value="UniProtKB-ARBA"/>
</dbReference>
<feature type="compositionally biased region" description="Low complexity" evidence="6">
    <location>
        <begin position="29"/>
        <end position="43"/>
    </location>
</feature>
<dbReference type="SUPFAM" id="SSF47370">
    <property type="entry name" value="Bromodomain"/>
    <property type="match status" value="1"/>
</dbReference>
<dbReference type="OMA" id="QCADRDN"/>
<evidence type="ECO:0000256" key="1">
    <source>
        <dbReference type="ARBA" id="ARBA00006914"/>
    </source>
</evidence>
<feature type="compositionally biased region" description="Basic residues" evidence="6">
    <location>
        <begin position="256"/>
        <end position="270"/>
    </location>
</feature>
<feature type="region of interest" description="Disordered" evidence="6">
    <location>
        <begin position="1163"/>
        <end position="1203"/>
    </location>
</feature>
<dbReference type="Gene3D" id="3.40.50.300">
    <property type="entry name" value="P-loop containing nucleotide triphosphate hydrolases"/>
    <property type="match status" value="2"/>
</dbReference>
<dbReference type="PANTHER" id="PTHR23069:SF5">
    <property type="entry name" value="ATPASE FAMILY AAA DOMAIN-CONTAINING PROTEIN 2B"/>
    <property type="match status" value="1"/>
</dbReference>
<dbReference type="PRINTS" id="PR00503">
    <property type="entry name" value="BROMODOMAIN"/>
</dbReference>
<dbReference type="GO" id="GO:0042393">
    <property type="term" value="F:histone binding"/>
    <property type="evidence" value="ECO:0007669"/>
    <property type="project" value="TreeGrafter"/>
</dbReference>
<dbReference type="Proteomes" id="UP000694546">
    <property type="component" value="Chromosome 21"/>
</dbReference>
<evidence type="ECO:0000259" key="7">
    <source>
        <dbReference type="PROSITE" id="PS50014"/>
    </source>
</evidence>
<keyword evidence="4 5" id="KW-0103">Bromodomain</keyword>
<dbReference type="InterPro" id="IPR045199">
    <property type="entry name" value="ATAD2-like"/>
</dbReference>
<dbReference type="GO" id="GO:0006334">
    <property type="term" value="P:nucleosome assembly"/>
    <property type="evidence" value="ECO:0007669"/>
    <property type="project" value="TreeGrafter"/>
</dbReference>
<dbReference type="InterPro" id="IPR018359">
    <property type="entry name" value="Bromodomain_CS"/>
</dbReference>
<feature type="compositionally biased region" description="Acidic residues" evidence="6">
    <location>
        <begin position="194"/>
        <end position="215"/>
    </location>
</feature>
<evidence type="ECO:0000256" key="6">
    <source>
        <dbReference type="SAM" id="MobiDB-lite"/>
    </source>
</evidence>
<dbReference type="SUPFAM" id="SSF52540">
    <property type="entry name" value="P-loop containing nucleoside triphosphate hydrolases"/>
    <property type="match status" value="2"/>
</dbReference>
<feature type="compositionally biased region" description="Low complexity" evidence="6">
    <location>
        <begin position="1"/>
        <end position="21"/>
    </location>
</feature>
<comment type="similarity">
    <text evidence="1">Belongs to the AAA ATPase family.</text>
</comment>
<dbReference type="InterPro" id="IPR003959">
    <property type="entry name" value="ATPase_AAA_core"/>
</dbReference>
<feature type="region of interest" description="Disordered" evidence="6">
    <location>
        <begin position="840"/>
        <end position="867"/>
    </location>
</feature>
<feature type="compositionally biased region" description="Acidic residues" evidence="6">
    <location>
        <begin position="175"/>
        <end position="187"/>
    </location>
</feature>
<keyword evidence="3" id="KW-0067">ATP-binding</keyword>
<keyword evidence="9" id="KW-1185">Reference proteome</keyword>
<dbReference type="Pfam" id="PF00439">
    <property type="entry name" value="Bromodomain"/>
    <property type="match status" value="1"/>
</dbReference>
<dbReference type="SMART" id="SM00382">
    <property type="entry name" value="AAA"/>
    <property type="match status" value="2"/>
</dbReference>
<dbReference type="Gene3D" id="1.20.920.10">
    <property type="entry name" value="Bromodomain-like"/>
    <property type="match status" value="1"/>
</dbReference>
<keyword evidence="2" id="KW-0547">Nucleotide-binding</keyword>
<dbReference type="Gene3D" id="1.10.8.60">
    <property type="match status" value="1"/>
</dbReference>
<dbReference type="InterPro" id="IPR036427">
    <property type="entry name" value="Bromodomain-like_sf"/>
</dbReference>
<feature type="compositionally biased region" description="Basic residues" evidence="6">
    <location>
        <begin position="286"/>
        <end position="296"/>
    </location>
</feature>
<dbReference type="InterPro" id="IPR027417">
    <property type="entry name" value="P-loop_NTPase"/>
</dbReference>
<feature type="compositionally biased region" description="Low complexity" evidence="6">
    <location>
        <begin position="1007"/>
        <end position="1020"/>
    </location>
</feature>
<gene>
    <name evidence="8" type="primary">ATAD2B</name>
</gene>
<dbReference type="PANTHER" id="PTHR23069">
    <property type="entry name" value="AAA DOMAIN-CONTAINING"/>
    <property type="match status" value="1"/>
</dbReference>
<reference evidence="8" key="2">
    <citation type="submission" date="2025-09" db="UniProtKB">
        <authorList>
            <consortium name="Ensembl"/>
        </authorList>
    </citation>
    <scope>IDENTIFICATION</scope>
</reference>
<evidence type="ECO:0000256" key="5">
    <source>
        <dbReference type="PROSITE-ProRule" id="PRU00035"/>
    </source>
</evidence>
<feature type="region of interest" description="Disordered" evidence="6">
    <location>
        <begin position="1000"/>
        <end position="1049"/>
    </location>
</feature>
<dbReference type="GO" id="GO:0045815">
    <property type="term" value="P:transcription initiation-coupled chromatin remodeling"/>
    <property type="evidence" value="ECO:0007669"/>
    <property type="project" value="TreeGrafter"/>
</dbReference>